<feature type="compositionally biased region" description="Polar residues" evidence="1">
    <location>
        <begin position="97"/>
        <end position="108"/>
    </location>
</feature>
<dbReference type="KEGG" id="bapi:BBC0122_005570"/>
<proteinExistence type="predicted"/>
<evidence type="ECO:0000313" key="3">
    <source>
        <dbReference type="Proteomes" id="UP000189632"/>
    </source>
</evidence>
<feature type="compositionally biased region" description="Polar residues" evidence="1">
    <location>
        <begin position="233"/>
        <end position="243"/>
    </location>
</feature>
<evidence type="ECO:0000313" key="2">
    <source>
        <dbReference type="EMBL" id="AQT46687.1"/>
    </source>
</evidence>
<reference evidence="2 3" key="1">
    <citation type="submission" date="2016-11" db="EMBL/GenBank/DDBJ databases">
        <title>Comparative genomics of Bartonella apis.</title>
        <authorList>
            <person name="Engel P."/>
        </authorList>
    </citation>
    <scope>NUCLEOTIDE SEQUENCE [LARGE SCALE GENOMIC DNA]</scope>
    <source>
        <strain evidence="2 3">BBC0122</strain>
    </source>
</reference>
<keyword evidence="3" id="KW-1185">Reference proteome</keyword>
<accession>A0A1U9MFG6</accession>
<feature type="region of interest" description="Disordered" evidence="1">
    <location>
        <begin position="92"/>
        <end position="243"/>
    </location>
</feature>
<sequence length="243" mass="26146">MQPVDATSGTRSLTTVQVAVPSTKTARTDSVVEQIPMVEPRPHYPISASVAEIMAHITELIKEQQTASQEALHQKNLEEARAEMEKLFEAVQRQSDDAVNSNEATDSLSKADGKKVKGIDGQTIKVPDNEDNKVMSFDNTGDVTNTDGTTDDRLAKGVHADNSGKINDTKTTSKNNGRLPHLPSDVKAADKKNSSAGIDSASHDALQNLPDNAGNVQAGSENSDYQPEIDNNVVKNNTLKENI</sequence>
<organism evidence="2 3">
    <name type="scientific">Bartonella choladocola</name>
    <dbReference type="NCBI Taxonomy" id="2750995"/>
    <lineage>
        <taxon>Bacteria</taxon>
        <taxon>Pseudomonadati</taxon>
        <taxon>Pseudomonadota</taxon>
        <taxon>Alphaproteobacteria</taxon>
        <taxon>Hyphomicrobiales</taxon>
        <taxon>Bartonellaceae</taxon>
        <taxon>Bartonella</taxon>
    </lineage>
</organism>
<evidence type="ECO:0000256" key="1">
    <source>
        <dbReference type="SAM" id="MobiDB-lite"/>
    </source>
</evidence>
<feature type="compositionally biased region" description="Polar residues" evidence="1">
    <location>
        <begin position="214"/>
        <end position="225"/>
    </location>
</feature>
<dbReference type="AlphaFoldDB" id="A0A1U9MFG6"/>
<feature type="compositionally biased region" description="Low complexity" evidence="1">
    <location>
        <begin position="138"/>
        <end position="148"/>
    </location>
</feature>
<feature type="compositionally biased region" description="Basic and acidic residues" evidence="1">
    <location>
        <begin position="150"/>
        <end position="159"/>
    </location>
</feature>
<feature type="compositionally biased region" description="Basic and acidic residues" evidence="1">
    <location>
        <begin position="109"/>
        <end position="118"/>
    </location>
</feature>
<dbReference type="EMBL" id="CP015625">
    <property type="protein sequence ID" value="AQT46687.1"/>
    <property type="molecule type" value="Genomic_DNA"/>
</dbReference>
<dbReference type="Proteomes" id="UP000189632">
    <property type="component" value="Chromosome"/>
</dbReference>
<gene>
    <name evidence="2" type="ORF">BBC0122_005570</name>
</gene>
<name>A0A1U9MFG6_9HYPH</name>
<protein>
    <submittedName>
        <fullName evidence="2">Uncharacterized protein</fullName>
    </submittedName>
</protein>
<feature type="compositionally biased region" description="Polar residues" evidence="1">
    <location>
        <begin position="164"/>
        <end position="176"/>
    </location>
</feature>